<sequence length="556" mass="63524">MEQVRLLIAIALSFLVFLLWEVFAPKQPVQKPEKEKTQQSEQLAKQEPYIKEAEPVTDMIGPPEAQDAFTPYTEPVREARVITVTSPFYSVKISEKGAVFKSFVLKDYKEKVDKDSPFKEMIPESLQPGNILTKFAGNSLPGLETAVFSADSEAESVSVETRNKIISFSWESPQGIVFEKSFHFSPSTYIIGLAVTIKNGSEQTIHDNLTVSLLNPVPQNKQMYGFEGPSALIRNSLEQIKIDDIEEKNKYDGELKWIALENRYFMSAVIPVKPAESSMHLFVKDKILESRYMNPVSDIRPGTQQRFEFDLFLGPKSLKILNEINNGLEKAINFGWFDFIAKPCLWLMNFLHSFIPNYGLAIIILTILLKLILWPLGNISYKSMNEMKKLQPLMADIREKYKGDKKRMNQELMGLYQTYKINPMSGCLPMVAQIPVFFALYRMLYEAIELRHAPFMGWINDLSAPDRLFNFSFSIPFMDPPYGIPVLTIIMGATMLLQQKMSPPPGDPAQAKMMMFMPIVFTFIFINFSSGLVLYWLVNNILSISQQYYVSKKKAQ</sequence>
<dbReference type="Gene3D" id="2.70.98.90">
    <property type="match status" value="1"/>
</dbReference>
<dbReference type="Proteomes" id="UP000663722">
    <property type="component" value="Chromosome"/>
</dbReference>
<dbReference type="GO" id="GO:0005886">
    <property type="term" value="C:plasma membrane"/>
    <property type="evidence" value="ECO:0007669"/>
    <property type="project" value="UniProtKB-SubCell"/>
</dbReference>
<evidence type="ECO:0000259" key="14">
    <source>
        <dbReference type="Pfam" id="PF02096"/>
    </source>
</evidence>
<dbReference type="EMBL" id="CP061800">
    <property type="protein sequence ID" value="QTA92742.1"/>
    <property type="molecule type" value="Genomic_DNA"/>
</dbReference>
<dbReference type="HAMAP" id="MF_01810">
    <property type="entry name" value="YidC_type1"/>
    <property type="match status" value="1"/>
</dbReference>
<dbReference type="InterPro" id="IPR019998">
    <property type="entry name" value="Membr_insert_YidC"/>
</dbReference>
<evidence type="ECO:0000256" key="9">
    <source>
        <dbReference type="ARBA" id="ARBA00023136"/>
    </source>
</evidence>
<name>A0A975GT90_9BACT</name>
<evidence type="ECO:0000256" key="13">
    <source>
        <dbReference type="HAMAP-Rule" id="MF_01810"/>
    </source>
</evidence>
<evidence type="ECO:0000313" key="16">
    <source>
        <dbReference type="EMBL" id="QTA92742.1"/>
    </source>
</evidence>
<proteinExistence type="inferred from homology"/>
<dbReference type="Pfam" id="PF14849">
    <property type="entry name" value="YidC_periplas"/>
    <property type="match status" value="1"/>
</dbReference>
<dbReference type="PANTHER" id="PTHR12428">
    <property type="entry name" value="OXA1"/>
    <property type="match status" value="1"/>
</dbReference>
<dbReference type="GO" id="GO:0032977">
    <property type="term" value="F:membrane insertase activity"/>
    <property type="evidence" value="ECO:0007669"/>
    <property type="project" value="InterPro"/>
</dbReference>
<evidence type="ECO:0000313" key="17">
    <source>
        <dbReference type="Proteomes" id="UP000663722"/>
    </source>
</evidence>
<dbReference type="GO" id="GO:0015031">
    <property type="term" value="P:protein transport"/>
    <property type="evidence" value="ECO:0007669"/>
    <property type="project" value="UniProtKB-KW"/>
</dbReference>
<dbReference type="CDD" id="cd19961">
    <property type="entry name" value="EcYidC-like_peri"/>
    <property type="match status" value="1"/>
</dbReference>
<gene>
    <name evidence="13" type="primary">yidC</name>
    <name evidence="16" type="ORF">dnm_088310</name>
</gene>
<evidence type="ECO:0000256" key="10">
    <source>
        <dbReference type="ARBA" id="ARBA00023186"/>
    </source>
</evidence>
<keyword evidence="9 13" id="KW-0472">Membrane</keyword>
<comment type="function">
    <text evidence="13">Required for the insertion and/or proper folding and/or complex formation of integral membrane proteins into the membrane. Involved in integration of membrane proteins that insert both dependently and independently of the Sec translocase complex, as well as at least some lipoproteins. Aids folding of multispanning membrane proteins.</text>
</comment>
<dbReference type="RefSeq" id="WP_207679977.1">
    <property type="nucleotide sequence ID" value="NZ_CP061800.1"/>
</dbReference>
<dbReference type="InterPro" id="IPR028053">
    <property type="entry name" value="Membr_insert_YidC_N"/>
</dbReference>
<comment type="similarity">
    <text evidence="2 13">Belongs to the OXA1/ALB3/YidC family. Type 1 subfamily.</text>
</comment>
<dbReference type="KEGG" id="dmm:dnm_088310"/>
<evidence type="ECO:0000256" key="11">
    <source>
        <dbReference type="ARBA" id="ARBA00033245"/>
    </source>
</evidence>
<evidence type="ECO:0000259" key="15">
    <source>
        <dbReference type="Pfam" id="PF14849"/>
    </source>
</evidence>
<keyword evidence="6 13" id="KW-0812">Transmembrane</keyword>
<evidence type="ECO:0000256" key="12">
    <source>
        <dbReference type="ARBA" id="ARBA00033342"/>
    </source>
</evidence>
<dbReference type="InterPro" id="IPR028055">
    <property type="entry name" value="YidC/Oxa/ALB_C"/>
</dbReference>
<dbReference type="NCBIfam" id="TIGR03593">
    <property type="entry name" value="yidC_nterm"/>
    <property type="match status" value="1"/>
</dbReference>
<dbReference type="PRINTS" id="PR01900">
    <property type="entry name" value="YIDCPROTEIN"/>
</dbReference>
<feature type="transmembrane region" description="Helical" evidence="13">
    <location>
        <begin position="6"/>
        <end position="24"/>
    </location>
</feature>
<feature type="transmembrane region" description="Helical" evidence="13">
    <location>
        <begin position="358"/>
        <end position="377"/>
    </location>
</feature>
<protein>
    <recommendedName>
        <fullName evidence="3 13">Membrane protein insertase YidC</fullName>
    </recommendedName>
    <alternativeName>
        <fullName evidence="12 13">Foldase YidC</fullName>
    </alternativeName>
    <alternativeName>
        <fullName evidence="13">Membrane protein YidC</fullName>
    </alternativeName>
    <alternativeName>
        <fullName evidence="11 13">membrane integrase YidC</fullName>
    </alternativeName>
</protein>
<dbReference type="CDD" id="cd20070">
    <property type="entry name" value="5TM_YidC_Alb3"/>
    <property type="match status" value="1"/>
</dbReference>
<dbReference type="NCBIfam" id="NF002353">
    <property type="entry name" value="PRK01318.1-4"/>
    <property type="match status" value="1"/>
</dbReference>
<evidence type="ECO:0000256" key="7">
    <source>
        <dbReference type="ARBA" id="ARBA00022927"/>
    </source>
</evidence>
<feature type="transmembrane region" description="Helical" evidence="13">
    <location>
        <begin position="482"/>
        <end position="501"/>
    </location>
</feature>
<feature type="domain" description="Membrane insertase YidC N-terminal" evidence="15">
    <location>
        <begin position="82"/>
        <end position="347"/>
    </location>
</feature>
<dbReference type="PRINTS" id="PR00701">
    <property type="entry name" value="60KDINNERMP"/>
</dbReference>
<evidence type="ECO:0000256" key="5">
    <source>
        <dbReference type="ARBA" id="ARBA00022475"/>
    </source>
</evidence>
<reference evidence="16" key="1">
    <citation type="journal article" date="2021" name="Microb. Physiol.">
        <title>Proteogenomic Insights into the Physiology of Marine, Sulfate-Reducing, Filamentous Desulfonema limicola and Desulfonema magnum.</title>
        <authorList>
            <person name="Schnaars V."/>
            <person name="Wohlbrand L."/>
            <person name="Scheve S."/>
            <person name="Hinrichs C."/>
            <person name="Reinhardt R."/>
            <person name="Rabus R."/>
        </authorList>
    </citation>
    <scope>NUCLEOTIDE SEQUENCE</scope>
    <source>
        <strain evidence="16">4be13</strain>
    </source>
</reference>
<evidence type="ECO:0000256" key="4">
    <source>
        <dbReference type="ARBA" id="ARBA00022448"/>
    </source>
</evidence>
<dbReference type="InterPro" id="IPR038221">
    <property type="entry name" value="YidC_periplasmic_sf"/>
</dbReference>
<dbReference type="PANTHER" id="PTHR12428:SF65">
    <property type="entry name" value="CYTOCHROME C OXIDASE ASSEMBLY PROTEIN COX18, MITOCHONDRIAL"/>
    <property type="match status" value="1"/>
</dbReference>
<evidence type="ECO:0000256" key="6">
    <source>
        <dbReference type="ARBA" id="ARBA00022692"/>
    </source>
</evidence>
<comment type="subcellular location">
    <subcellularLocation>
        <location evidence="1">Cell inner membrane</location>
        <topology evidence="1">Multi-pass membrane protein</topology>
    </subcellularLocation>
    <subcellularLocation>
        <location evidence="13">Cell membrane</location>
        <topology evidence="13">Multi-pass membrane protein</topology>
    </subcellularLocation>
</comment>
<dbReference type="AlphaFoldDB" id="A0A975GT90"/>
<dbReference type="NCBIfam" id="TIGR03592">
    <property type="entry name" value="yidC_oxa1_cterm"/>
    <property type="match status" value="1"/>
</dbReference>
<keyword evidence="5 13" id="KW-1003">Cell membrane</keyword>
<dbReference type="GO" id="GO:0051205">
    <property type="term" value="P:protein insertion into membrane"/>
    <property type="evidence" value="ECO:0007669"/>
    <property type="project" value="TreeGrafter"/>
</dbReference>
<feature type="transmembrane region" description="Helical" evidence="13">
    <location>
        <begin position="513"/>
        <end position="538"/>
    </location>
</feature>
<dbReference type="Pfam" id="PF02096">
    <property type="entry name" value="60KD_IMP"/>
    <property type="match status" value="1"/>
</dbReference>
<evidence type="ECO:0000256" key="3">
    <source>
        <dbReference type="ARBA" id="ARBA00015325"/>
    </source>
</evidence>
<evidence type="ECO:0000256" key="8">
    <source>
        <dbReference type="ARBA" id="ARBA00022989"/>
    </source>
</evidence>
<keyword evidence="8 13" id="KW-1133">Transmembrane helix</keyword>
<comment type="subunit">
    <text evidence="13">Interacts with the Sec translocase complex via SecD. Specifically interacts with transmembrane segments of nascent integral membrane proteins during membrane integration.</text>
</comment>
<evidence type="ECO:0000256" key="2">
    <source>
        <dbReference type="ARBA" id="ARBA00010527"/>
    </source>
</evidence>
<accession>A0A975GT90</accession>
<keyword evidence="17" id="KW-1185">Reference proteome</keyword>
<feature type="domain" description="Membrane insertase YidC/Oxa/ALB C-terminal" evidence="14">
    <location>
        <begin position="358"/>
        <end position="551"/>
    </location>
</feature>
<keyword evidence="7 13" id="KW-0653">Protein transport</keyword>
<keyword evidence="10 13" id="KW-0143">Chaperone</keyword>
<dbReference type="InterPro" id="IPR001708">
    <property type="entry name" value="YidC/ALB3/OXA1/COX18"/>
</dbReference>
<organism evidence="16 17">
    <name type="scientific">Desulfonema magnum</name>
    <dbReference type="NCBI Taxonomy" id="45655"/>
    <lineage>
        <taxon>Bacteria</taxon>
        <taxon>Pseudomonadati</taxon>
        <taxon>Thermodesulfobacteriota</taxon>
        <taxon>Desulfobacteria</taxon>
        <taxon>Desulfobacterales</taxon>
        <taxon>Desulfococcaceae</taxon>
        <taxon>Desulfonema</taxon>
    </lineage>
</organism>
<evidence type="ECO:0000256" key="1">
    <source>
        <dbReference type="ARBA" id="ARBA00004429"/>
    </source>
</evidence>
<keyword evidence="4 13" id="KW-0813">Transport</keyword>
<dbReference type="InterPro" id="IPR047196">
    <property type="entry name" value="YidC_ALB_C"/>
</dbReference>